<keyword evidence="2" id="KW-0436">Ligase</keyword>
<accession>A0A382YI21</accession>
<dbReference type="PANTHER" id="PTHR11946:SF93">
    <property type="entry name" value="VALINE--TRNA LIGASE, CHLOROPLASTIC_MITOCHONDRIAL 2"/>
    <property type="match status" value="1"/>
</dbReference>
<keyword evidence="3" id="KW-0547">Nucleotide-binding</keyword>
<dbReference type="AlphaFoldDB" id="A0A382YI21"/>
<dbReference type="InterPro" id="IPR013155">
    <property type="entry name" value="M/V/L/I-tRNA-synth_anticd-bd"/>
</dbReference>
<feature type="non-terminal residue" evidence="10">
    <location>
        <position position="264"/>
    </location>
</feature>
<dbReference type="Gene3D" id="1.10.730.10">
    <property type="entry name" value="Isoleucyl-tRNA Synthetase, Domain 1"/>
    <property type="match status" value="1"/>
</dbReference>
<dbReference type="EC" id="6.1.1.9" evidence="1"/>
<dbReference type="GO" id="GO:0005524">
    <property type="term" value="F:ATP binding"/>
    <property type="evidence" value="ECO:0007669"/>
    <property type="project" value="UniProtKB-KW"/>
</dbReference>
<comment type="catalytic activity">
    <reaction evidence="8">
        <text>tRNA(Val) + L-valine + ATP = L-valyl-tRNA(Val) + AMP + diphosphate</text>
        <dbReference type="Rhea" id="RHEA:10704"/>
        <dbReference type="Rhea" id="RHEA-COMP:9672"/>
        <dbReference type="Rhea" id="RHEA-COMP:9708"/>
        <dbReference type="ChEBI" id="CHEBI:30616"/>
        <dbReference type="ChEBI" id="CHEBI:33019"/>
        <dbReference type="ChEBI" id="CHEBI:57762"/>
        <dbReference type="ChEBI" id="CHEBI:78442"/>
        <dbReference type="ChEBI" id="CHEBI:78537"/>
        <dbReference type="ChEBI" id="CHEBI:456215"/>
        <dbReference type="EC" id="6.1.1.9"/>
    </reaction>
</comment>
<evidence type="ECO:0000256" key="2">
    <source>
        <dbReference type="ARBA" id="ARBA00022598"/>
    </source>
</evidence>
<feature type="non-terminal residue" evidence="10">
    <location>
        <position position="1"/>
    </location>
</feature>
<dbReference type="SUPFAM" id="SSF47323">
    <property type="entry name" value="Anticodon-binding domain of a subclass of class I aminoacyl-tRNA synthetases"/>
    <property type="match status" value="1"/>
</dbReference>
<evidence type="ECO:0000256" key="8">
    <source>
        <dbReference type="ARBA" id="ARBA00047552"/>
    </source>
</evidence>
<evidence type="ECO:0000256" key="4">
    <source>
        <dbReference type="ARBA" id="ARBA00022840"/>
    </source>
</evidence>
<gene>
    <name evidence="10" type="ORF">METZ01_LOCUS435012</name>
</gene>
<keyword evidence="6" id="KW-0030">Aminoacyl-tRNA synthetase</keyword>
<name>A0A382YI21_9ZZZZ</name>
<evidence type="ECO:0000259" key="9">
    <source>
        <dbReference type="Pfam" id="PF08264"/>
    </source>
</evidence>
<evidence type="ECO:0000256" key="3">
    <source>
        <dbReference type="ARBA" id="ARBA00022741"/>
    </source>
</evidence>
<dbReference type="GO" id="GO:0004832">
    <property type="term" value="F:valine-tRNA ligase activity"/>
    <property type="evidence" value="ECO:0007669"/>
    <property type="project" value="UniProtKB-EC"/>
</dbReference>
<dbReference type="GO" id="GO:0005829">
    <property type="term" value="C:cytosol"/>
    <property type="evidence" value="ECO:0007669"/>
    <property type="project" value="TreeGrafter"/>
</dbReference>
<evidence type="ECO:0000256" key="1">
    <source>
        <dbReference type="ARBA" id="ARBA00013169"/>
    </source>
</evidence>
<dbReference type="InterPro" id="IPR033705">
    <property type="entry name" value="Anticodon_Ia_Val"/>
</dbReference>
<dbReference type="EMBL" id="UINC01175503">
    <property type="protein sequence ID" value="SVD82158.1"/>
    <property type="molecule type" value="Genomic_DNA"/>
</dbReference>
<feature type="domain" description="Methionyl/Valyl/Leucyl/Isoleucyl-tRNA synthetase anticodon-binding" evidence="9">
    <location>
        <begin position="77"/>
        <end position="216"/>
    </location>
</feature>
<evidence type="ECO:0000256" key="6">
    <source>
        <dbReference type="ARBA" id="ARBA00023146"/>
    </source>
</evidence>
<keyword evidence="4" id="KW-0067">ATP-binding</keyword>
<keyword evidence="5" id="KW-0648">Protein biosynthesis</keyword>
<protein>
    <recommendedName>
        <fullName evidence="1">valine--tRNA ligase</fullName>
        <ecNumber evidence="1">6.1.1.9</ecNumber>
    </recommendedName>
    <alternativeName>
        <fullName evidence="7">Valyl-tRNA synthetase</fullName>
    </alternativeName>
</protein>
<dbReference type="PANTHER" id="PTHR11946">
    <property type="entry name" value="VALYL-TRNA SYNTHETASES"/>
    <property type="match status" value="1"/>
</dbReference>
<evidence type="ECO:0000256" key="5">
    <source>
        <dbReference type="ARBA" id="ARBA00022917"/>
    </source>
</evidence>
<proteinExistence type="predicted"/>
<evidence type="ECO:0000313" key="10">
    <source>
        <dbReference type="EMBL" id="SVD82158.1"/>
    </source>
</evidence>
<reference evidence="10" key="1">
    <citation type="submission" date="2018-05" db="EMBL/GenBank/DDBJ databases">
        <authorList>
            <person name="Lanie J.A."/>
            <person name="Ng W.-L."/>
            <person name="Kazmierczak K.M."/>
            <person name="Andrzejewski T.M."/>
            <person name="Davidsen T.M."/>
            <person name="Wayne K.J."/>
            <person name="Tettelin H."/>
            <person name="Glass J.I."/>
            <person name="Rusch D."/>
            <person name="Podicherti R."/>
            <person name="Tsui H.-C.T."/>
            <person name="Winkler M.E."/>
        </authorList>
    </citation>
    <scope>NUCLEOTIDE SEQUENCE</scope>
</reference>
<dbReference type="GO" id="GO:0006438">
    <property type="term" value="P:valyl-tRNA aminoacylation"/>
    <property type="evidence" value="ECO:0007669"/>
    <property type="project" value="InterPro"/>
</dbReference>
<sequence>GNIIDPLELTNKYGADALRFTLSSLASPGRDIKLNTQQVESSRNFATKIWNASRYILLNECKVNSSFDPKKINNVVNKWIVHSIIVLKDNITDEIEKYKFNEASSNLYQFIWGTFCDWYLEFTKPILQGNDKELIEETKCTIIWTLDNILILLYPFMPFLSRELRSQIHDKEIEYKWPDFKNLKKSDDAKKEIDWIVELISQIRTVRTSVRIPAKAILNLSFKDLKKDKENVLSKYSSFLERLARAEIKEAKSKNILQFICDKT</sequence>
<dbReference type="InterPro" id="IPR002303">
    <property type="entry name" value="Valyl-tRNA_ligase"/>
</dbReference>
<dbReference type="SUPFAM" id="SSF52374">
    <property type="entry name" value="Nucleotidylyl transferase"/>
    <property type="match status" value="1"/>
</dbReference>
<dbReference type="InterPro" id="IPR009080">
    <property type="entry name" value="tRNAsynth_Ia_anticodon-bd"/>
</dbReference>
<dbReference type="CDD" id="cd07962">
    <property type="entry name" value="Anticodon_Ia_Val"/>
    <property type="match status" value="1"/>
</dbReference>
<evidence type="ECO:0000256" key="7">
    <source>
        <dbReference type="ARBA" id="ARBA00029936"/>
    </source>
</evidence>
<organism evidence="10">
    <name type="scientific">marine metagenome</name>
    <dbReference type="NCBI Taxonomy" id="408172"/>
    <lineage>
        <taxon>unclassified sequences</taxon>
        <taxon>metagenomes</taxon>
        <taxon>ecological metagenomes</taxon>
    </lineage>
</organism>
<dbReference type="Pfam" id="PF08264">
    <property type="entry name" value="Anticodon_1"/>
    <property type="match status" value="1"/>
</dbReference>